<evidence type="ECO:0000313" key="1">
    <source>
        <dbReference type="EMBL" id="MCW0401324.1"/>
    </source>
</evidence>
<evidence type="ECO:0000313" key="3">
    <source>
        <dbReference type="EMBL" id="UYK87249.1"/>
    </source>
</evidence>
<name>A0A0A8DU81_9XANT</name>
<dbReference type="STRING" id="56458.SB85_03440"/>
<accession>A0A0A8DU81</accession>
<dbReference type="Proteomes" id="UP001164392">
    <property type="component" value="Chromosome"/>
</dbReference>
<dbReference type="AlphaFoldDB" id="A0A0A8DU81"/>
<keyword evidence="5" id="KW-1185">Reference proteome</keyword>
<proteinExistence type="predicted"/>
<organism evidence="2 4">
    <name type="scientific">Xanthomonas sacchari</name>
    <dbReference type="NCBI Taxonomy" id="56458"/>
    <lineage>
        <taxon>Bacteria</taxon>
        <taxon>Pseudomonadati</taxon>
        <taxon>Pseudomonadota</taxon>
        <taxon>Gammaproteobacteria</taxon>
        <taxon>Lysobacterales</taxon>
        <taxon>Lysobacteraceae</taxon>
        <taxon>Xanthomonas</taxon>
    </lineage>
</organism>
<gene>
    <name evidence="1" type="ORF">NB700_003880</name>
    <name evidence="3" type="ORF">NG824_12080</name>
    <name evidence="2" type="ORF">XsacCFBP4641_04645</name>
</gene>
<reference evidence="1 5" key="2">
    <citation type="submission" date="2022-06" db="EMBL/GenBank/DDBJ databases">
        <title>Dynamics of rice microbiomes reveals core vertical transmitted seed endophytes.</title>
        <authorList>
            <person name="Liao K."/>
            <person name="Zhang X."/>
        </authorList>
    </citation>
    <scope>NUCLEOTIDE SEQUENCE</scope>
    <source>
        <strain evidence="3">JR3-14</strain>
        <strain evidence="1 5">YT10-10-1</strain>
    </source>
</reference>
<dbReference type="OrthoDB" id="6006887at2"/>
<protein>
    <submittedName>
        <fullName evidence="2">Uncharacterized protein</fullName>
    </submittedName>
</protein>
<dbReference type="EMBL" id="JANFWR010000042">
    <property type="protein sequence ID" value="MCW0401324.1"/>
    <property type="molecule type" value="Genomic_DNA"/>
</dbReference>
<sequence length="80" mass="8656">MNLKRLQRSLPALVIVGTLLCASWIGAQRHQGRPLDYGASTPHDDSAAGAAPSTVPAVRRLRASLSVPYFSFARTLRPRS</sequence>
<evidence type="ECO:0000313" key="4">
    <source>
        <dbReference type="Proteomes" id="UP000247346"/>
    </source>
</evidence>
<dbReference type="HOGENOM" id="CLU_2621196_0_0_6"/>
<dbReference type="Proteomes" id="UP000247346">
    <property type="component" value="Unassembled WGS sequence"/>
</dbReference>
<dbReference type="GeneID" id="93879436"/>
<evidence type="ECO:0000313" key="5">
    <source>
        <dbReference type="Proteomes" id="UP001320843"/>
    </source>
</evidence>
<dbReference type="Proteomes" id="UP001320843">
    <property type="component" value="Unassembled WGS sequence"/>
</dbReference>
<dbReference type="KEGG" id="xsa:SB85_03440"/>
<reference evidence="2 4" key="1">
    <citation type="submission" date="2016-08" db="EMBL/GenBank/DDBJ databases">
        <authorList>
            <person name="Seilhamer J.J."/>
        </authorList>
    </citation>
    <scope>NUCLEOTIDE SEQUENCE [LARGE SCALE GENOMIC DNA]</scope>
    <source>
        <strain evidence="2 4">CFBP4641</strain>
    </source>
</reference>
<dbReference type="EMBL" id="CP099534">
    <property type="protein sequence ID" value="UYK87249.1"/>
    <property type="molecule type" value="Genomic_DNA"/>
</dbReference>
<dbReference type="EMBL" id="MDEK01000003">
    <property type="protein sequence ID" value="PPU84358.1"/>
    <property type="molecule type" value="Genomic_DNA"/>
</dbReference>
<dbReference type="RefSeq" id="WP_010344229.1">
    <property type="nucleotide sequence ID" value="NZ_CP010409.1"/>
</dbReference>
<evidence type="ECO:0000313" key="2">
    <source>
        <dbReference type="EMBL" id="PPU84358.1"/>
    </source>
</evidence>